<evidence type="ECO:0000313" key="1">
    <source>
        <dbReference type="EMBL" id="CAB0010065.1"/>
    </source>
</evidence>
<proteinExistence type="predicted"/>
<dbReference type="Proteomes" id="UP000479000">
    <property type="component" value="Unassembled WGS sequence"/>
</dbReference>
<name>A0A6H5H2D1_9HEMI</name>
<dbReference type="EMBL" id="CADCXU010022670">
    <property type="protein sequence ID" value="CAB0010069.1"/>
    <property type="molecule type" value="Genomic_DNA"/>
</dbReference>
<gene>
    <name evidence="1" type="ORF">NTEN_LOCUS15126</name>
    <name evidence="2" type="ORF">NTEN_LOCUS15130</name>
</gene>
<accession>A0A6H5H2D1</accession>
<evidence type="ECO:0000313" key="3">
    <source>
        <dbReference type="Proteomes" id="UP000479000"/>
    </source>
</evidence>
<dbReference type="AlphaFoldDB" id="A0A6H5H2D1"/>
<dbReference type="EMBL" id="CADCXU010022658">
    <property type="protein sequence ID" value="CAB0010065.1"/>
    <property type="molecule type" value="Genomic_DNA"/>
</dbReference>
<sequence>MFTPPNASKYGASFLLDITPQLCQLSTNLNIKPAADSLLISDTTLFTRHLKTHLRAARLRRGAMARLFIPKRSQQEPKGRGAAGAVRLLRAAT</sequence>
<reference evidence="2 3" key="1">
    <citation type="submission" date="2020-02" db="EMBL/GenBank/DDBJ databases">
        <authorList>
            <person name="Ferguson B K."/>
        </authorList>
    </citation>
    <scope>NUCLEOTIDE SEQUENCE [LARGE SCALE GENOMIC DNA]</scope>
</reference>
<protein>
    <submittedName>
        <fullName evidence="2">Uncharacterized protein</fullName>
    </submittedName>
</protein>
<organism evidence="2 3">
    <name type="scientific">Nesidiocoris tenuis</name>
    <dbReference type="NCBI Taxonomy" id="355587"/>
    <lineage>
        <taxon>Eukaryota</taxon>
        <taxon>Metazoa</taxon>
        <taxon>Ecdysozoa</taxon>
        <taxon>Arthropoda</taxon>
        <taxon>Hexapoda</taxon>
        <taxon>Insecta</taxon>
        <taxon>Pterygota</taxon>
        <taxon>Neoptera</taxon>
        <taxon>Paraneoptera</taxon>
        <taxon>Hemiptera</taxon>
        <taxon>Heteroptera</taxon>
        <taxon>Panheteroptera</taxon>
        <taxon>Cimicomorpha</taxon>
        <taxon>Miridae</taxon>
        <taxon>Dicyphina</taxon>
        <taxon>Nesidiocoris</taxon>
    </lineage>
</organism>
<keyword evidence="3" id="KW-1185">Reference proteome</keyword>
<evidence type="ECO:0000313" key="2">
    <source>
        <dbReference type="EMBL" id="CAB0010069.1"/>
    </source>
</evidence>